<reference evidence="2" key="1">
    <citation type="submission" date="2016-10" db="EMBL/GenBank/DDBJ databases">
        <authorList>
            <person name="Varghese N."/>
            <person name="Submissions S."/>
        </authorList>
    </citation>
    <scope>NUCLEOTIDE SEQUENCE [LARGE SCALE GENOMIC DNA]</scope>
    <source>
        <strain evidence="2">DSM 45789</strain>
    </source>
</reference>
<evidence type="ECO:0000313" key="1">
    <source>
        <dbReference type="EMBL" id="SFT05161.1"/>
    </source>
</evidence>
<keyword evidence="2" id="KW-1185">Reference proteome</keyword>
<dbReference type="RefSeq" id="WP_091839925.1">
    <property type="nucleotide sequence ID" value="NZ_FPAA01000022.1"/>
</dbReference>
<organism evidence="1 2">
    <name type="scientific">Marininema halotolerans</name>
    <dbReference type="NCBI Taxonomy" id="1155944"/>
    <lineage>
        <taxon>Bacteria</taxon>
        <taxon>Bacillati</taxon>
        <taxon>Bacillota</taxon>
        <taxon>Bacilli</taxon>
        <taxon>Bacillales</taxon>
        <taxon>Thermoactinomycetaceae</taxon>
        <taxon>Marininema</taxon>
    </lineage>
</organism>
<name>A0A1I6UUS2_9BACL</name>
<sequence>MGKQAVLFNAAPAKPGAATYEMVVLYRTPIRSRVVKTRIIQPGQTKSISFPNTATDIAITVARRQATPPPLPGFSIVSETLLPRAGNVNIVARPERLIVDKPLNS</sequence>
<protein>
    <submittedName>
        <fullName evidence="1">Uncharacterized protein</fullName>
    </submittedName>
</protein>
<dbReference type="AlphaFoldDB" id="A0A1I6UUS2"/>
<evidence type="ECO:0000313" key="2">
    <source>
        <dbReference type="Proteomes" id="UP000198660"/>
    </source>
</evidence>
<accession>A0A1I6UUS2</accession>
<proteinExistence type="predicted"/>
<dbReference type="Proteomes" id="UP000198660">
    <property type="component" value="Unassembled WGS sequence"/>
</dbReference>
<gene>
    <name evidence="1" type="ORF">SAMN05444972_1222</name>
</gene>
<dbReference type="EMBL" id="FPAA01000022">
    <property type="protein sequence ID" value="SFT05161.1"/>
    <property type="molecule type" value="Genomic_DNA"/>
</dbReference>